<evidence type="ECO:0000313" key="12">
    <source>
        <dbReference type="EMBL" id="KAK9825423.1"/>
    </source>
</evidence>
<keyword evidence="13" id="KW-1185">Reference proteome</keyword>
<comment type="subcellular location">
    <subcellularLocation>
        <location evidence="1">Nucleus</location>
        <location evidence="1">Nucleolus</location>
    </subcellularLocation>
</comment>
<dbReference type="Gene3D" id="3.30.1370.10">
    <property type="entry name" value="K Homology domain, type 1"/>
    <property type="match status" value="2"/>
</dbReference>
<feature type="region of interest" description="Disordered" evidence="9">
    <location>
        <begin position="296"/>
        <end position="344"/>
    </location>
</feature>
<evidence type="ECO:0000313" key="13">
    <source>
        <dbReference type="Proteomes" id="UP001445335"/>
    </source>
</evidence>
<dbReference type="FunFam" id="3.30.1370.10:FF:000014">
    <property type="entry name" value="KRR1 small subunit processome component"/>
    <property type="match status" value="1"/>
</dbReference>
<dbReference type="GO" id="GO:0006364">
    <property type="term" value="P:rRNA processing"/>
    <property type="evidence" value="ECO:0007669"/>
    <property type="project" value="UniProtKB-KW"/>
</dbReference>
<feature type="region of interest" description="Disordered" evidence="9">
    <location>
        <begin position="258"/>
        <end position="284"/>
    </location>
</feature>
<dbReference type="Pfam" id="PF21800">
    <property type="entry name" value="KH_KRR1_2nd"/>
    <property type="match status" value="1"/>
</dbReference>
<dbReference type="GO" id="GO:0032040">
    <property type="term" value="C:small-subunit processome"/>
    <property type="evidence" value="ECO:0007669"/>
    <property type="project" value="TreeGrafter"/>
</dbReference>
<dbReference type="InterPro" id="IPR048549">
    <property type="entry name" value="KRR1-like_KH2_euk"/>
</dbReference>
<dbReference type="EMBL" id="JALJOU010000074">
    <property type="protein sequence ID" value="KAK9825423.1"/>
    <property type="molecule type" value="Genomic_DNA"/>
</dbReference>
<evidence type="ECO:0000256" key="7">
    <source>
        <dbReference type="ARBA" id="ARBA00023274"/>
    </source>
</evidence>
<evidence type="ECO:0000259" key="10">
    <source>
        <dbReference type="Pfam" id="PF17903"/>
    </source>
</evidence>
<comment type="similarity">
    <text evidence="2">Belongs to the KRR1 family.</text>
</comment>
<gene>
    <name evidence="12" type="ORF">WJX81_004648</name>
</gene>
<dbReference type="InterPro" id="IPR024166">
    <property type="entry name" value="rRNA_assembly_KRR1"/>
</dbReference>
<evidence type="ECO:0000256" key="9">
    <source>
        <dbReference type="SAM" id="MobiDB-lite"/>
    </source>
</evidence>
<dbReference type="GO" id="GO:0003723">
    <property type="term" value="F:RNA binding"/>
    <property type="evidence" value="ECO:0007669"/>
    <property type="project" value="UniProtKB-KW"/>
</dbReference>
<keyword evidence="5" id="KW-0694">RNA-binding</keyword>
<keyword evidence="6" id="KW-0539">Nucleus</keyword>
<dbReference type="InterPro" id="IPR048550">
    <property type="entry name" value="KRR1-like_KH1_euk"/>
</dbReference>
<name>A0AAW1QV56_9CHLO</name>
<feature type="domain" description="KRR1 small subunit processome component first KH" evidence="10">
    <location>
        <begin position="63"/>
        <end position="143"/>
    </location>
</feature>
<evidence type="ECO:0000259" key="11">
    <source>
        <dbReference type="Pfam" id="PF21800"/>
    </source>
</evidence>
<sequence>MVRQGETVVQEPSTSAPAAQDERAGKRKGKHDKPKPWDHEGIDHWAIPNFSKEDNPTGLLEESSFAILFPKYREKYLREVWPAITKALKEVGLACELNLVEGSMTVRTTRKTWDPYIIVKARDLLKLLARSVPAPQALKVLNDDMQCDVIKIGGLIRNKEKFVKRRQRLLGPSGATLKALELLTGCYILVQGNTVAAMGPYHGLKQVRRVVEDCIKNVHPIYHIKTLMIKRELAKDPALANENWERFLPRFKKKNVQRRKPAVIKKKEYTPFPPPQQPSKVDLQLESGEYFLSQPDRRRAAKAAEQAQQAERVAERQRQRQAAFVPPKEPAVAKPAAAANSAGAPDLAALASSLKSKAEGHASAGAQPAALSDFLATGGSQRAANGGAKSAAADKGAGTAGPAAGSKGPKRRRQAEAEAGDDGVIAKKQKGKEPEPKGTAELAKHGAAQGDLEGAEDVHAAAHARRRKGRDGEGSAKKKKRKGGMAE</sequence>
<keyword evidence="7" id="KW-0687">Ribonucleoprotein</keyword>
<keyword evidence="3" id="KW-0690">Ribosome biogenesis</keyword>
<feature type="region of interest" description="Disordered" evidence="9">
    <location>
        <begin position="1"/>
        <end position="42"/>
    </location>
</feature>
<evidence type="ECO:0000256" key="3">
    <source>
        <dbReference type="ARBA" id="ARBA00022517"/>
    </source>
</evidence>
<feature type="compositionally biased region" description="Low complexity" evidence="9">
    <location>
        <begin position="383"/>
        <end position="407"/>
    </location>
</feature>
<feature type="compositionally biased region" description="Basic and acidic residues" evidence="9">
    <location>
        <begin position="431"/>
        <end position="444"/>
    </location>
</feature>
<accession>A0AAW1QV56</accession>
<feature type="domain" description="KRR1 small subunit processome component second KH" evidence="11">
    <location>
        <begin position="145"/>
        <end position="235"/>
    </location>
</feature>
<evidence type="ECO:0000256" key="5">
    <source>
        <dbReference type="ARBA" id="ARBA00022884"/>
    </source>
</evidence>
<evidence type="ECO:0000256" key="1">
    <source>
        <dbReference type="ARBA" id="ARBA00004604"/>
    </source>
</evidence>
<protein>
    <recommendedName>
        <fullName evidence="8">KRR-R motif-containing protein 1</fullName>
    </recommendedName>
</protein>
<feature type="compositionally biased region" description="Basic residues" evidence="9">
    <location>
        <begin position="477"/>
        <end position="487"/>
    </location>
</feature>
<dbReference type="CDD" id="cd22393">
    <property type="entry name" value="KH-I_KRR1_rpt1"/>
    <property type="match status" value="1"/>
</dbReference>
<organism evidence="12 13">
    <name type="scientific">Elliptochloris bilobata</name>
    <dbReference type="NCBI Taxonomy" id="381761"/>
    <lineage>
        <taxon>Eukaryota</taxon>
        <taxon>Viridiplantae</taxon>
        <taxon>Chlorophyta</taxon>
        <taxon>core chlorophytes</taxon>
        <taxon>Trebouxiophyceae</taxon>
        <taxon>Trebouxiophyceae incertae sedis</taxon>
        <taxon>Elliptochloris clade</taxon>
        <taxon>Elliptochloris</taxon>
    </lineage>
</organism>
<dbReference type="PANTHER" id="PTHR12581:SF0">
    <property type="entry name" value="KRR1 SMALL SUBUNIT PROCESSOME COMPONENT HOMOLOG"/>
    <property type="match status" value="1"/>
</dbReference>
<feature type="compositionally biased region" description="Low complexity" evidence="9">
    <location>
        <begin position="320"/>
        <end position="344"/>
    </location>
</feature>
<dbReference type="Pfam" id="PF17903">
    <property type="entry name" value="KH_KRR1_1st"/>
    <property type="match status" value="1"/>
</dbReference>
<comment type="caution">
    <text evidence="12">The sequence shown here is derived from an EMBL/GenBank/DDBJ whole genome shotgun (WGS) entry which is preliminary data.</text>
</comment>
<dbReference type="AlphaFoldDB" id="A0AAW1QV56"/>
<feature type="region of interest" description="Disordered" evidence="9">
    <location>
        <begin position="379"/>
        <end position="487"/>
    </location>
</feature>
<dbReference type="InterPro" id="IPR036612">
    <property type="entry name" value="KH_dom_type_1_sf"/>
</dbReference>
<dbReference type="InterPro" id="IPR041174">
    <property type="entry name" value="KRR1-like_KH1"/>
</dbReference>
<dbReference type="FunFam" id="3.30.1370.10:FF:000011">
    <property type="entry name" value="KRR1 small subunit processome component"/>
    <property type="match status" value="1"/>
</dbReference>
<evidence type="ECO:0000256" key="6">
    <source>
        <dbReference type="ARBA" id="ARBA00023242"/>
    </source>
</evidence>
<dbReference type="SUPFAM" id="SSF54791">
    <property type="entry name" value="Eukaryotic type KH-domain (KH-domain type I)"/>
    <property type="match status" value="1"/>
</dbReference>
<dbReference type="PANTHER" id="PTHR12581">
    <property type="entry name" value="HIV-1 REV BINDING PROTEIN 2, 3"/>
    <property type="match status" value="1"/>
</dbReference>
<proteinExistence type="inferred from homology"/>
<evidence type="ECO:0000256" key="4">
    <source>
        <dbReference type="ARBA" id="ARBA00022552"/>
    </source>
</evidence>
<evidence type="ECO:0000256" key="2">
    <source>
        <dbReference type="ARBA" id="ARBA00009344"/>
    </source>
</evidence>
<reference evidence="12 13" key="1">
    <citation type="journal article" date="2024" name="Nat. Commun.">
        <title>Phylogenomics reveals the evolutionary origins of lichenization in chlorophyte algae.</title>
        <authorList>
            <person name="Puginier C."/>
            <person name="Libourel C."/>
            <person name="Otte J."/>
            <person name="Skaloud P."/>
            <person name="Haon M."/>
            <person name="Grisel S."/>
            <person name="Petersen M."/>
            <person name="Berrin J.G."/>
            <person name="Delaux P.M."/>
            <person name="Dal Grande F."/>
            <person name="Keller J."/>
        </authorList>
    </citation>
    <scope>NUCLEOTIDE SEQUENCE [LARGE SCALE GENOMIC DNA]</scope>
    <source>
        <strain evidence="12 13">SAG 245.80</strain>
    </source>
</reference>
<keyword evidence="4" id="KW-0698">rRNA processing</keyword>
<evidence type="ECO:0000256" key="8">
    <source>
        <dbReference type="ARBA" id="ARBA00032993"/>
    </source>
</evidence>
<dbReference type="CDD" id="cd22394">
    <property type="entry name" value="KH-I_KRR1_rpt2"/>
    <property type="match status" value="1"/>
</dbReference>
<dbReference type="Proteomes" id="UP001445335">
    <property type="component" value="Unassembled WGS sequence"/>
</dbReference>
<dbReference type="InterPro" id="IPR048548">
    <property type="entry name" value="KRR1-like_KH2"/>
</dbReference>